<sequence>MKNTFIKAFHTRFNPVFLIGSDIPDLPASVIREAFLALNTDEVVIGPSFDGGYYLIGFKNDTFLPETFDEISWGTQTVFQETIAVLQSAGYKIHLLPRWGDVDTYANLKHLIDRNQNTKFRYSKTISYLSKMAGYWGEDVS</sequence>
<evidence type="ECO:0000313" key="1">
    <source>
        <dbReference type="EMBL" id="GAF76718.1"/>
    </source>
</evidence>
<protein>
    <recommendedName>
        <fullName evidence="2">DUF2064 domain-containing protein</fullName>
    </recommendedName>
</protein>
<dbReference type="Gene3D" id="3.90.550.10">
    <property type="entry name" value="Spore Coat Polysaccharide Biosynthesis Protein SpsA, Chain A"/>
    <property type="match status" value="1"/>
</dbReference>
<dbReference type="InterPro" id="IPR018641">
    <property type="entry name" value="Trfase_1_rSAM/seldom-assoc"/>
</dbReference>
<reference evidence="1" key="1">
    <citation type="journal article" date="2014" name="Front. Microbiol.">
        <title>High frequency of phylogenetically diverse reductive dehalogenase-homologous genes in deep subseafloor sedimentary metagenomes.</title>
        <authorList>
            <person name="Kawai M."/>
            <person name="Futagami T."/>
            <person name="Toyoda A."/>
            <person name="Takaki Y."/>
            <person name="Nishi S."/>
            <person name="Hori S."/>
            <person name="Arai W."/>
            <person name="Tsubouchi T."/>
            <person name="Morono Y."/>
            <person name="Uchiyama I."/>
            <person name="Ito T."/>
            <person name="Fujiyama A."/>
            <person name="Inagaki F."/>
            <person name="Takami H."/>
        </authorList>
    </citation>
    <scope>NUCLEOTIDE SEQUENCE</scope>
    <source>
        <strain evidence="1">Expedition CK06-06</strain>
    </source>
</reference>
<dbReference type="AlphaFoldDB" id="X0S6M9"/>
<dbReference type="Pfam" id="PF09837">
    <property type="entry name" value="DUF2064"/>
    <property type="match status" value="1"/>
</dbReference>
<accession>X0S6M9</accession>
<dbReference type="InterPro" id="IPR029044">
    <property type="entry name" value="Nucleotide-diphossugar_trans"/>
</dbReference>
<dbReference type="PANTHER" id="PTHR36529">
    <property type="entry name" value="SLL1095 PROTEIN"/>
    <property type="match status" value="1"/>
</dbReference>
<name>X0S6M9_9ZZZZ</name>
<dbReference type="EMBL" id="BARS01003045">
    <property type="protein sequence ID" value="GAF76718.1"/>
    <property type="molecule type" value="Genomic_DNA"/>
</dbReference>
<dbReference type="SUPFAM" id="SSF53448">
    <property type="entry name" value="Nucleotide-diphospho-sugar transferases"/>
    <property type="match status" value="1"/>
</dbReference>
<proteinExistence type="predicted"/>
<evidence type="ECO:0008006" key="2">
    <source>
        <dbReference type="Google" id="ProtNLM"/>
    </source>
</evidence>
<gene>
    <name evidence="1" type="ORF">S01H1_05863</name>
</gene>
<organism evidence="1">
    <name type="scientific">marine sediment metagenome</name>
    <dbReference type="NCBI Taxonomy" id="412755"/>
    <lineage>
        <taxon>unclassified sequences</taxon>
        <taxon>metagenomes</taxon>
        <taxon>ecological metagenomes</taxon>
    </lineage>
</organism>
<dbReference type="PANTHER" id="PTHR36529:SF1">
    <property type="entry name" value="GLYCOSYLTRANSFERASE"/>
    <property type="match status" value="1"/>
</dbReference>
<comment type="caution">
    <text evidence="1">The sequence shown here is derived from an EMBL/GenBank/DDBJ whole genome shotgun (WGS) entry which is preliminary data.</text>
</comment>